<dbReference type="GO" id="GO:0015920">
    <property type="term" value="P:lipopolysaccharide transport"/>
    <property type="evidence" value="ECO:0007669"/>
    <property type="project" value="TreeGrafter"/>
</dbReference>
<keyword evidence="14" id="KW-1185">Reference proteome</keyword>
<dbReference type="InterPro" id="IPR005495">
    <property type="entry name" value="LptG/LptF_permease"/>
</dbReference>
<evidence type="ECO:0000256" key="6">
    <source>
        <dbReference type="ARBA" id="ARBA00022475"/>
    </source>
</evidence>
<dbReference type="InterPro" id="IPR030922">
    <property type="entry name" value="LptF"/>
</dbReference>
<feature type="transmembrane region" description="Helical" evidence="12">
    <location>
        <begin position="103"/>
        <end position="126"/>
    </location>
</feature>
<evidence type="ECO:0000256" key="1">
    <source>
        <dbReference type="ARBA" id="ARBA00002265"/>
    </source>
</evidence>
<accession>A0A4P7P193</accession>
<evidence type="ECO:0000256" key="11">
    <source>
        <dbReference type="ARBA" id="ARBA00026081"/>
    </source>
</evidence>
<feature type="transmembrane region" description="Helical" evidence="12">
    <location>
        <begin position="323"/>
        <end position="342"/>
    </location>
</feature>
<keyword evidence="6" id="KW-1003">Cell membrane</keyword>
<dbReference type="AlphaFoldDB" id="A0A4P7P193"/>
<dbReference type="PANTHER" id="PTHR33529:SF7">
    <property type="entry name" value="LIPOPOLYSACCHARIDE EXPORT SYSTEM PERMEASE PROTEIN LPTF"/>
    <property type="match status" value="1"/>
</dbReference>
<feature type="transmembrane region" description="Helical" evidence="12">
    <location>
        <begin position="294"/>
        <end position="311"/>
    </location>
</feature>
<evidence type="ECO:0000256" key="8">
    <source>
        <dbReference type="ARBA" id="ARBA00022692"/>
    </source>
</evidence>
<evidence type="ECO:0000256" key="9">
    <source>
        <dbReference type="ARBA" id="ARBA00022989"/>
    </source>
</evidence>
<reference evidence="13 14" key="1">
    <citation type="submission" date="2018-08" db="EMBL/GenBank/DDBJ databases">
        <title>Horizontal acquisition of hydrogen conversion ability and other habitat adaptations in Hydrogenovibrio crunogenus strains.</title>
        <authorList>
            <person name="Gonnella G."/>
            <person name="Adam N."/>
            <person name="Perner M."/>
        </authorList>
    </citation>
    <scope>NUCLEOTIDE SEQUENCE [LARGE SCALE GENOMIC DNA]</scope>
    <source>
        <strain evidence="13 14">SP-41</strain>
    </source>
</reference>
<dbReference type="RefSeq" id="WP_135796371.1">
    <property type="nucleotide sequence ID" value="NZ_CP032096.1"/>
</dbReference>
<proteinExistence type="inferred from homology"/>
<dbReference type="Proteomes" id="UP000296201">
    <property type="component" value="Chromosome"/>
</dbReference>
<keyword evidence="10 12" id="KW-0472">Membrane</keyword>
<comment type="similarity">
    <text evidence="3">Belongs to the LptF/LptG family.</text>
</comment>
<dbReference type="NCBIfam" id="TIGR04407">
    <property type="entry name" value="LptF_YjgP"/>
    <property type="match status" value="1"/>
</dbReference>
<keyword evidence="7" id="KW-0997">Cell inner membrane</keyword>
<evidence type="ECO:0000256" key="7">
    <source>
        <dbReference type="ARBA" id="ARBA00022519"/>
    </source>
</evidence>
<evidence type="ECO:0000256" key="12">
    <source>
        <dbReference type="SAM" id="Phobius"/>
    </source>
</evidence>
<dbReference type="GO" id="GO:0055085">
    <property type="term" value="P:transmembrane transport"/>
    <property type="evidence" value="ECO:0007669"/>
    <property type="project" value="InterPro"/>
</dbReference>
<keyword evidence="8 12" id="KW-0812">Transmembrane</keyword>
<evidence type="ECO:0000256" key="10">
    <source>
        <dbReference type="ARBA" id="ARBA00023136"/>
    </source>
</evidence>
<evidence type="ECO:0000256" key="3">
    <source>
        <dbReference type="ARBA" id="ARBA00007725"/>
    </source>
</evidence>
<comment type="function">
    <text evidence="1">Part of the ABC transporter complex LptBFG involved in the translocation of lipopolysaccharide (LPS) from the inner membrane to the outer membrane.</text>
</comment>
<dbReference type="GO" id="GO:0043190">
    <property type="term" value="C:ATP-binding cassette (ABC) transporter complex"/>
    <property type="evidence" value="ECO:0007669"/>
    <property type="project" value="InterPro"/>
</dbReference>
<evidence type="ECO:0000313" key="13">
    <source>
        <dbReference type="EMBL" id="QBZ83776.1"/>
    </source>
</evidence>
<keyword evidence="9 12" id="KW-1133">Transmembrane helix</keyword>
<gene>
    <name evidence="13" type="primary">lptF</name>
    <name evidence="13" type="ORF">GHNINEIG_01838</name>
</gene>
<name>A0A4P7P193_9GAMM</name>
<dbReference type="EMBL" id="CP032096">
    <property type="protein sequence ID" value="QBZ83776.1"/>
    <property type="molecule type" value="Genomic_DNA"/>
</dbReference>
<keyword evidence="5" id="KW-0813">Transport</keyword>
<evidence type="ECO:0000256" key="2">
    <source>
        <dbReference type="ARBA" id="ARBA00004429"/>
    </source>
</evidence>
<evidence type="ECO:0000256" key="5">
    <source>
        <dbReference type="ARBA" id="ARBA00022448"/>
    </source>
</evidence>
<protein>
    <recommendedName>
        <fullName evidence="4">Lipopolysaccharide export system permease protein LptF</fullName>
    </recommendedName>
</protein>
<feature type="transmembrane region" description="Helical" evidence="12">
    <location>
        <begin position="12"/>
        <end position="30"/>
    </location>
</feature>
<feature type="transmembrane region" description="Helical" evidence="12">
    <location>
        <begin position="264"/>
        <end position="282"/>
    </location>
</feature>
<dbReference type="OrthoDB" id="9778062at2"/>
<organism evidence="13 14">
    <name type="scientific">Hydrogenovibrio crunogenus</name>
    <dbReference type="NCBI Taxonomy" id="39765"/>
    <lineage>
        <taxon>Bacteria</taxon>
        <taxon>Pseudomonadati</taxon>
        <taxon>Pseudomonadota</taxon>
        <taxon>Gammaproteobacteria</taxon>
        <taxon>Thiotrichales</taxon>
        <taxon>Piscirickettsiaceae</taxon>
        <taxon>Hydrogenovibrio</taxon>
    </lineage>
</organism>
<sequence length="369" mass="41852">MRILDKYLYKELFATFFAVLSVLLLITFGTEATKLLAVAVEGTIPSTVIMQVLLHKIPPALEVILPLVALLSVMLAVGRLYQDQEMVVLQSCGIATGFFQKRVFWFLVPLAFLTAWITLVVTPWSYEQERKLIMEAQTTSPLAALVPGKFNPLPNGEGIFYTRSIDNKGDLESVWVQLNTDERDILLIAPKGKFEWIDDKLALVLLNGQSYEGLKKGDDFTVREFDRFEGFLPEIQSTSTAQKIFEIPTSTLWQSDKPAHQALLQWRIVTPFSILVLGLLGLKMSKSGPREGRFAKVFFALVLYVIYNQLLVTFRESISNEALSPWIGLWPVPVVFLMYALYQGSLRPAWFQLPHMSLSLPFKKTIQRK</sequence>
<dbReference type="Pfam" id="PF03739">
    <property type="entry name" value="LptF_LptG"/>
    <property type="match status" value="1"/>
</dbReference>
<dbReference type="PANTHER" id="PTHR33529">
    <property type="entry name" value="SLR0882 PROTEIN-RELATED"/>
    <property type="match status" value="1"/>
</dbReference>
<feature type="transmembrane region" description="Helical" evidence="12">
    <location>
        <begin position="63"/>
        <end position="82"/>
    </location>
</feature>
<comment type="subcellular location">
    <subcellularLocation>
        <location evidence="2">Cell inner membrane</location>
        <topology evidence="2">Multi-pass membrane protein</topology>
    </subcellularLocation>
</comment>
<evidence type="ECO:0000313" key="14">
    <source>
        <dbReference type="Proteomes" id="UP000296201"/>
    </source>
</evidence>
<comment type="subunit">
    <text evidence="11">Component of the lipopolysaccharide transport and assembly complex. The LptBFG transporter is composed of two ATP-binding proteins (LptB) and two transmembrane proteins (LptF and LptG).</text>
</comment>
<evidence type="ECO:0000256" key="4">
    <source>
        <dbReference type="ARBA" id="ARBA00014213"/>
    </source>
</evidence>